<dbReference type="Proteomes" id="UP001206924">
    <property type="component" value="Unassembled WGS sequence"/>
</dbReference>
<keyword evidence="2" id="KW-0812">Transmembrane</keyword>
<gene>
    <name evidence="3" type="ORF">NNX28_06155</name>
</gene>
<evidence type="ECO:0008006" key="5">
    <source>
        <dbReference type="Google" id="ProtNLM"/>
    </source>
</evidence>
<reference evidence="3 4" key="1">
    <citation type="submission" date="2022-07" db="EMBL/GenBank/DDBJ databases">
        <title>Novel species in genus Arthrobacter.</title>
        <authorList>
            <person name="Liu Y."/>
        </authorList>
    </citation>
    <scope>NUCLEOTIDE SEQUENCE [LARGE SCALE GENOMIC DNA]</scope>
    <source>
        <strain evidence="4">zg-Y859</strain>
    </source>
</reference>
<keyword evidence="2" id="KW-1133">Transmembrane helix</keyword>
<evidence type="ECO:0000313" key="4">
    <source>
        <dbReference type="Proteomes" id="UP001206924"/>
    </source>
</evidence>
<protein>
    <recommendedName>
        <fullName evidence="5">Pilus assembly protein TadE</fullName>
    </recommendedName>
</protein>
<feature type="transmembrane region" description="Helical" evidence="2">
    <location>
        <begin position="25"/>
        <end position="45"/>
    </location>
</feature>
<evidence type="ECO:0000256" key="2">
    <source>
        <dbReference type="SAM" id="Phobius"/>
    </source>
</evidence>
<keyword evidence="2" id="KW-0472">Membrane</keyword>
<dbReference type="RefSeq" id="WP_255797200.1">
    <property type="nucleotide sequence ID" value="NZ_CP104263.1"/>
</dbReference>
<organism evidence="3 4">
    <name type="scientific">Arthrobacter jinronghuae</name>
    <dbReference type="NCBI Taxonomy" id="2964609"/>
    <lineage>
        <taxon>Bacteria</taxon>
        <taxon>Bacillati</taxon>
        <taxon>Actinomycetota</taxon>
        <taxon>Actinomycetes</taxon>
        <taxon>Micrococcales</taxon>
        <taxon>Micrococcaceae</taxon>
        <taxon>Arthrobacter</taxon>
    </lineage>
</organism>
<dbReference type="EMBL" id="JANFLP010000006">
    <property type="protein sequence ID" value="MCQ1949513.1"/>
    <property type="molecule type" value="Genomic_DNA"/>
</dbReference>
<proteinExistence type="predicted"/>
<keyword evidence="4" id="KW-1185">Reference proteome</keyword>
<feature type="region of interest" description="Disordered" evidence="1">
    <location>
        <begin position="1"/>
        <end position="21"/>
    </location>
</feature>
<sequence length="151" mass="15391">MRRGGEGGTRQAGKPRQVPDEGGSAVVEFIFLGLILLVPVVYLVVTVGQIQGASFAVVGAADAAAKVYAAAPDTVVGEQQAADAAELALSDFGLQADGMLMDISCSEVCLAPGSTVTVSVRFAVPLPGLPWTDGSPVVVDSQSTQVVERFG</sequence>
<feature type="compositionally biased region" description="Gly residues" evidence="1">
    <location>
        <begin position="1"/>
        <end position="10"/>
    </location>
</feature>
<name>A0ABT1NP72_9MICC</name>
<comment type="caution">
    <text evidence="3">The sequence shown here is derived from an EMBL/GenBank/DDBJ whole genome shotgun (WGS) entry which is preliminary data.</text>
</comment>
<evidence type="ECO:0000256" key="1">
    <source>
        <dbReference type="SAM" id="MobiDB-lite"/>
    </source>
</evidence>
<evidence type="ECO:0000313" key="3">
    <source>
        <dbReference type="EMBL" id="MCQ1949513.1"/>
    </source>
</evidence>
<accession>A0ABT1NP72</accession>